<dbReference type="Proteomes" id="UP000095300">
    <property type="component" value="Unassembled WGS sequence"/>
</dbReference>
<evidence type="ECO:0000313" key="2">
    <source>
        <dbReference type="EnsemblMetazoa" id="SCAU012063-PA"/>
    </source>
</evidence>
<keyword evidence="3" id="KW-1185">Reference proteome</keyword>
<dbReference type="VEuPathDB" id="VectorBase:SCAU012063"/>
<organism evidence="2 3">
    <name type="scientific">Stomoxys calcitrans</name>
    <name type="common">Stable fly</name>
    <name type="synonym">Conops calcitrans</name>
    <dbReference type="NCBI Taxonomy" id="35570"/>
    <lineage>
        <taxon>Eukaryota</taxon>
        <taxon>Metazoa</taxon>
        <taxon>Ecdysozoa</taxon>
        <taxon>Arthropoda</taxon>
        <taxon>Hexapoda</taxon>
        <taxon>Insecta</taxon>
        <taxon>Pterygota</taxon>
        <taxon>Neoptera</taxon>
        <taxon>Endopterygota</taxon>
        <taxon>Diptera</taxon>
        <taxon>Brachycera</taxon>
        <taxon>Muscomorpha</taxon>
        <taxon>Muscoidea</taxon>
        <taxon>Muscidae</taxon>
        <taxon>Stomoxys</taxon>
    </lineage>
</organism>
<reference evidence="2" key="1">
    <citation type="submission" date="2020-05" db="UniProtKB">
        <authorList>
            <consortium name="EnsemblMetazoa"/>
        </authorList>
    </citation>
    <scope>IDENTIFICATION</scope>
    <source>
        <strain evidence="2">USDA</strain>
    </source>
</reference>
<sequence>MGLFAISLAVAIITICPSTTISHSNFGEFQEGVESLYETLQNVIPLMQSMVQQTLDNIPETDEYGRYQKELHAYLKDVENYKTKRGLCMEKTLRVYTHFEKFEERCRKDNAPAEAKKVLNLFNENGYGNIQNVFSEWSTKYGQAEILAYLHDPDTTDSIRMMPMALKVC</sequence>
<protein>
    <submittedName>
        <fullName evidence="2">Uncharacterized protein</fullName>
    </submittedName>
</protein>
<proteinExistence type="predicted"/>
<evidence type="ECO:0000313" key="3">
    <source>
        <dbReference type="Proteomes" id="UP000095300"/>
    </source>
</evidence>
<feature type="chain" id="PRO_5009327364" evidence="1">
    <location>
        <begin position="23"/>
        <end position="169"/>
    </location>
</feature>
<gene>
    <name evidence="2" type="primary">106081639</name>
</gene>
<keyword evidence="1" id="KW-0732">Signal</keyword>
<dbReference type="KEGG" id="scac:106081639"/>
<dbReference type="AlphaFoldDB" id="A0A1I8PXM8"/>
<dbReference type="EnsemblMetazoa" id="SCAU012063-RA">
    <property type="protein sequence ID" value="SCAU012063-PA"/>
    <property type="gene ID" value="SCAU012063"/>
</dbReference>
<feature type="signal peptide" evidence="1">
    <location>
        <begin position="1"/>
        <end position="22"/>
    </location>
</feature>
<name>A0A1I8PXM8_STOCA</name>
<evidence type="ECO:0000256" key="1">
    <source>
        <dbReference type="SAM" id="SignalP"/>
    </source>
</evidence>
<accession>A0A1I8PXM8</accession>